<dbReference type="Proteomes" id="UP000821837">
    <property type="component" value="Unassembled WGS sequence"/>
</dbReference>
<gene>
    <name evidence="2" type="ORF">HPB52_024035</name>
</gene>
<dbReference type="VEuPathDB" id="VectorBase:RSAN_027712"/>
<comment type="caution">
    <text evidence="2">The sequence shown here is derived from an EMBL/GenBank/DDBJ whole genome shotgun (WGS) entry which is preliminary data.</text>
</comment>
<name>A0A9D4PXX5_RHISA</name>
<reference evidence="2" key="2">
    <citation type="submission" date="2021-09" db="EMBL/GenBank/DDBJ databases">
        <authorList>
            <person name="Jia N."/>
            <person name="Wang J."/>
            <person name="Shi W."/>
            <person name="Du L."/>
            <person name="Sun Y."/>
            <person name="Zhan W."/>
            <person name="Jiang J."/>
            <person name="Wang Q."/>
            <person name="Zhang B."/>
            <person name="Ji P."/>
            <person name="Sakyi L.B."/>
            <person name="Cui X."/>
            <person name="Yuan T."/>
            <person name="Jiang B."/>
            <person name="Yang W."/>
            <person name="Lam T.T.-Y."/>
            <person name="Chang Q."/>
            <person name="Ding S."/>
            <person name="Wang X."/>
            <person name="Zhu J."/>
            <person name="Ruan X."/>
            <person name="Zhao L."/>
            <person name="Wei J."/>
            <person name="Que T."/>
            <person name="Du C."/>
            <person name="Cheng J."/>
            <person name="Dai P."/>
            <person name="Han X."/>
            <person name="Huang E."/>
            <person name="Gao Y."/>
            <person name="Liu J."/>
            <person name="Shao H."/>
            <person name="Ye R."/>
            <person name="Li L."/>
            <person name="Wei W."/>
            <person name="Wang X."/>
            <person name="Wang C."/>
            <person name="Huo Q."/>
            <person name="Li W."/>
            <person name="Guo W."/>
            <person name="Chen H."/>
            <person name="Chen S."/>
            <person name="Zhou L."/>
            <person name="Zhou L."/>
            <person name="Ni X."/>
            <person name="Tian J."/>
            <person name="Zhou Y."/>
            <person name="Sheng Y."/>
            <person name="Liu T."/>
            <person name="Pan Y."/>
            <person name="Xia L."/>
            <person name="Li J."/>
            <person name="Zhao F."/>
            <person name="Cao W."/>
        </authorList>
    </citation>
    <scope>NUCLEOTIDE SEQUENCE</scope>
    <source>
        <strain evidence="2">Rsan-2018</strain>
        <tissue evidence="2">Larvae</tissue>
    </source>
</reference>
<sequence length="105" mass="11389">MSLGEPDAQLTLGTTMPQDQADPPNIGQNSHTADAPGDAVCGSYPTGVETLRELIRSVVRDELQQLHQAQRQPTTNYIASILREEVQHALGAHRREAPVQDPAPL</sequence>
<reference evidence="2" key="1">
    <citation type="journal article" date="2020" name="Cell">
        <title>Large-Scale Comparative Analyses of Tick Genomes Elucidate Their Genetic Diversity and Vector Capacities.</title>
        <authorList>
            <consortium name="Tick Genome and Microbiome Consortium (TIGMIC)"/>
            <person name="Jia N."/>
            <person name="Wang J."/>
            <person name="Shi W."/>
            <person name="Du L."/>
            <person name="Sun Y."/>
            <person name="Zhan W."/>
            <person name="Jiang J.F."/>
            <person name="Wang Q."/>
            <person name="Zhang B."/>
            <person name="Ji P."/>
            <person name="Bell-Sakyi L."/>
            <person name="Cui X.M."/>
            <person name="Yuan T.T."/>
            <person name="Jiang B.G."/>
            <person name="Yang W.F."/>
            <person name="Lam T.T."/>
            <person name="Chang Q.C."/>
            <person name="Ding S.J."/>
            <person name="Wang X.J."/>
            <person name="Zhu J.G."/>
            <person name="Ruan X.D."/>
            <person name="Zhao L."/>
            <person name="Wei J.T."/>
            <person name="Ye R.Z."/>
            <person name="Que T.C."/>
            <person name="Du C.H."/>
            <person name="Zhou Y.H."/>
            <person name="Cheng J.X."/>
            <person name="Dai P.F."/>
            <person name="Guo W.B."/>
            <person name="Han X.H."/>
            <person name="Huang E.J."/>
            <person name="Li L.F."/>
            <person name="Wei W."/>
            <person name="Gao Y.C."/>
            <person name="Liu J.Z."/>
            <person name="Shao H.Z."/>
            <person name="Wang X."/>
            <person name="Wang C.C."/>
            <person name="Yang T.C."/>
            <person name="Huo Q.B."/>
            <person name="Li W."/>
            <person name="Chen H.Y."/>
            <person name="Chen S.E."/>
            <person name="Zhou L.G."/>
            <person name="Ni X.B."/>
            <person name="Tian J.H."/>
            <person name="Sheng Y."/>
            <person name="Liu T."/>
            <person name="Pan Y.S."/>
            <person name="Xia L.Y."/>
            <person name="Li J."/>
            <person name="Zhao F."/>
            <person name="Cao W.C."/>
        </authorList>
    </citation>
    <scope>NUCLEOTIDE SEQUENCE</scope>
    <source>
        <strain evidence="2">Rsan-2018</strain>
    </source>
</reference>
<evidence type="ECO:0000313" key="2">
    <source>
        <dbReference type="EMBL" id="KAH7957870.1"/>
    </source>
</evidence>
<keyword evidence="3" id="KW-1185">Reference proteome</keyword>
<feature type="region of interest" description="Disordered" evidence="1">
    <location>
        <begin position="1"/>
        <end position="38"/>
    </location>
</feature>
<organism evidence="2 3">
    <name type="scientific">Rhipicephalus sanguineus</name>
    <name type="common">Brown dog tick</name>
    <name type="synonym">Ixodes sanguineus</name>
    <dbReference type="NCBI Taxonomy" id="34632"/>
    <lineage>
        <taxon>Eukaryota</taxon>
        <taxon>Metazoa</taxon>
        <taxon>Ecdysozoa</taxon>
        <taxon>Arthropoda</taxon>
        <taxon>Chelicerata</taxon>
        <taxon>Arachnida</taxon>
        <taxon>Acari</taxon>
        <taxon>Parasitiformes</taxon>
        <taxon>Ixodida</taxon>
        <taxon>Ixodoidea</taxon>
        <taxon>Ixodidae</taxon>
        <taxon>Rhipicephalinae</taxon>
        <taxon>Rhipicephalus</taxon>
        <taxon>Rhipicephalus</taxon>
    </lineage>
</organism>
<evidence type="ECO:0000313" key="3">
    <source>
        <dbReference type="Proteomes" id="UP000821837"/>
    </source>
</evidence>
<protein>
    <submittedName>
        <fullName evidence="2">Uncharacterized protein</fullName>
    </submittedName>
</protein>
<evidence type="ECO:0000256" key="1">
    <source>
        <dbReference type="SAM" id="MobiDB-lite"/>
    </source>
</evidence>
<proteinExistence type="predicted"/>
<dbReference type="AlphaFoldDB" id="A0A9D4PXX5"/>
<accession>A0A9D4PXX5</accession>
<dbReference type="EMBL" id="JABSTV010001250">
    <property type="protein sequence ID" value="KAH7957870.1"/>
    <property type="molecule type" value="Genomic_DNA"/>
</dbReference>